<dbReference type="AlphaFoldDB" id="A0A7C8I6Z6"/>
<evidence type="ECO:0000256" key="2">
    <source>
        <dbReference type="ARBA" id="ARBA00004613"/>
    </source>
</evidence>
<comment type="cofactor">
    <cofactor evidence="1">
        <name>Cu(2+)</name>
        <dbReference type="ChEBI" id="CHEBI:29036"/>
    </cofactor>
</comment>
<feature type="domain" description="Auxiliary Activity family 9 catalytic" evidence="17">
    <location>
        <begin position="21"/>
        <end position="237"/>
    </location>
</feature>
<evidence type="ECO:0000256" key="13">
    <source>
        <dbReference type="ARBA" id="ARBA00044502"/>
    </source>
</evidence>
<dbReference type="PANTHER" id="PTHR33353">
    <property type="entry name" value="PUTATIVE (AFU_ORTHOLOGUE AFUA_1G12560)-RELATED"/>
    <property type="match status" value="1"/>
</dbReference>
<dbReference type="GO" id="GO:0004497">
    <property type="term" value="F:monooxygenase activity"/>
    <property type="evidence" value="ECO:0007669"/>
    <property type="project" value="UniProtKB-KW"/>
</dbReference>
<evidence type="ECO:0000313" key="18">
    <source>
        <dbReference type="EMBL" id="KAF2872297.1"/>
    </source>
</evidence>
<gene>
    <name evidence="18" type="ORF">BDV95DRAFT_569442</name>
</gene>
<keyword evidence="4" id="KW-0479">Metal-binding</keyword>
<evidence type="ECO:0000256" key="15">
    <source>
        <dbReference type="ARBA" id="ARBA00047174"/>
    </source>
</evidence>
<dbReference type="EMBL" id="JAADJZ010000009">
    <property type="protein sequence ID" value="KAF2872297.1"/>
    <property type="molecule type" value="Genomic_DNA"/>
</dbReference>
<dbReference type="EC" id="1.14.99.56" evidence="15"/>
<name>A0A7C8I6Z6_9PLEO</name>
<organism evidence="18 19">
    <name type="scientific">Massariosphaeria phaeospora</name>
    <dbReference type="NCBI Taxonomy" id="100035"/>
    <lineage>
        <taxon>Eukaryota</taxon>
        <taxon>Fungi</taxon>
        <taxon>Dikarya</taxon>
        <taxon>Ascomycota</taxon>
        <taxon>Pezizomycotina</taxon>
        <taxon>Dothideomycetes</taxon>
        <taxon>Pleosporomycetidae</taxon>
        <taxon>Pleosporales</taxon>
        <taxon>Pleosporales incertae sedis</taxon>
        <taxon>Massariosphaeria</taxon>
    </lineage>
</organism>
<evidence type="ECO:0000256" key="3">
    <source>
        <dbReference type="ARBA" id="ARBA00022525"/>
    </source>
</evidence>
<dbReference type="InterPro" id="IPR049892">
    <property type="entry name" value="AA9"/>
</dbReference>
<keyword evidence="7" id="KW-0560">Oxidoreductase</keyword>
<dbReference type="GO" id="GO:0016787">
    <property type="term" value="F:hydrolase activity"/>
    <property type="evidence" value="ECO:0007669"/>
    <property type="project" value="UniProtKB-KW"/>
</dbReference>
<evidence type="ECO:0000256" key="6">
    <source>
        <dbReference type="ARBA" id="ARBA00023001"/>
    </source>
</evidence>
<evidence type="ECO:0000256" key="1">
    <source>
        <dbReference type="ARBA" id="ARBA00001973"/>
    </source>
</evidence>
<keyword evidence="8" id="KW-0186">Copper</keyword>
<comment type="caution">
    <text evidence="18">The sequence shown here is derived from an EMBL/GenBank/DDBJ whole genome shotgun (WGS) entry which is preliminary data.</text>
</comment>
<evidence type="ECO:0000256" key="12">
    <source>
        <dbReference type="ARBA" id="ARBA00023326"/>
    </source>
</evidence>
<sequence>MKFSNLLVLSTAACLPGASAHYTFWSLVINQNVTGIGEYVRTPDRDRKSLWRYPAYLANGTLALACNTDTFASAPNTSIATVTAGLDLLGFQSASKKGKYGSLRPYPVWHPGPLGIYLSKSETPDVRDYDGSGKWFKIYELGWNASVPEGPVPYGDPVRWFAEETNTSSLLHFPIPPTTPPGQYLLRIEHIFPQTTVESMQLYISCAQIEVQGPGGGTPGPLVQISDYLNVENQDLAVSQEMEWDYKVDPGYKIPGPKVWTGESD</sequence>
<accession>A0A7C8I6Z6</accession>
<dbReference type="GO" id="GO:0030245">
    <property type="term" value="P:cellulose catabolic process"/>
    <property type="evidence" value="ECO:0007669"/>
    <property type="project" value="UniProtKB-KW"/>
</dbReference>
<evidence type="ECO:0000256" key="11">
    <source>
        <dbReference type="ARBA" id="ARBA00023277"/>
    </source>
</evidence>
<feature type="chain" id="PRO_5029004034" description="lytic cellulose monooxygenase (C4-dehydrogenating)" evidence="16">
    <location>
        <begin position="21"/>
        <end position="265"/>
    </location>
</feature>
<dbReference type="Pfam" id="PF03443">
    <property type="entry name" value="AA9"/>
    <property type="match status" value="1"/>
</dbReference>
<evidence type="ECO:0000256" key="16">
    <source>
        <dbReference type="SAM" id="SignalP"/>
    </source>
</evidence>
<keyword evidence="6" id="KW-0136">Cellulose degradation</keyword>
<evidence type="ECO:0000313" key="19">
    <source>
        <dbReference type="Proteomes" id="UP000481861"/>
    </source>
</evidence>
<evidence type="ECO:0000256" key="7">
    <source>
        <dbReference type="ARBA" id="ARBA00023002"/>
    </source>
</evidence>
<reference evidence="18 19" key="1">
    <citation type="submission" date="2020-01" db="EMBL/GenBank/DDBJ databases">
        <authorList>
            <consortium name="DOE Joint Genome Institute"/>
            <person name="Haridas S."/>
            <person name="Albert R."/>
            <person name="Binder M."/>
            <person name="Bloem J."/>
            <person name="Labutti K."/>
            <person name="Salamov A."/>
            <person name="Andreopoulos B."/>
            <person name="Baker S.E."/>
            <person name="Barry K."/>
            <person name="Bills G."/>
            <person name="Bluhm B.H."/>
            <person name="Cannon C."/>
            <person name="Castanera R."/>
            <person name="Culley D.E."/>
            <person name="Daum C."/>
            <person name="Ezra D."/>
            <person name="Gonzalez J.B."/>
            <person name="Henrissat B."/>
            <person name="Kuo A."/>
            <person name="Liang C."/>
            <person name="Lipzen A."/>
            <person name="Lutzoni F."/>
            <person name="Magnuson J."/>
            <person name="Mondo S."/>
            <person name="Nolan M."/>
            <person name="Ohm R."/>
            <person name="Pangilinan J."/>
            <person name="Park H.-J.H."/>
            <person name="Ramirez L."/>
            <person name="Alfaro M."/>
            <person name="Sun H."/>
            <person name="Tritt A."/>
            <person name="Yoshinaga Y."/>
            <person name="Zwiers L.-H.L."/>
            <person name="Turgeon B.G."/>
            <person name="Goodwin S.B."/>
            <person name="Spatafora J.W."/>
            <person name="Crous P.W."/>
            <person name="Grigoriev I.V."/>
        </authorList>
    </citation>
    <scope>NUCLEOTIDE SEQUENCE [LARGE SCALE GENOMIC DNA]</scope>
    <source>
        <strain evidence="18 19">CBS 611.86</strain>
    </source>
</reference>
<keyword evidence="18" id="KW-0378">Hydrolase</keyword>
<dbReference type="GO" id="GO:0005576">
    <property type="term" value="C:extracellular region"/>
    <property type="evidence" value="ECO:0007669"/>
    <property type="project" value="UniProtKB-SubCell"/>
</dbReference>
<keyword evidence="19" id="KW-1185">Reference proteome</keyword>
<dbReference type="InterPro" id="IPR005103">
    <property type="entry name" value="AA9_LPMO"/>
</dbReference>
<comment type="catalytic activity">
    <reaction evidence="14">
        <text>[(1-&gt;4)-beta-D-glucosyl]n+m + reduced acceptor + O2 = 4-dehydro-beta-D-glucosyl-[(1-&gt;4)-beta-D-glucosyl]n-1 + [(1-&gt;4)-beta-D-glucosyl]m + acceptor + H2O.</text>
        <dbReference type="EC" id="1.14.99.56"/>
    </reaction>
</comment>
<feature type="signal peptide" evidence="16">
    <location>
        <begin position="1"/>
        <end position="20"/>
    </location>
</feature>
<dbReference type="GO" id="GO:0046872">
    <property type="term" value="F:metal ion binding"/>
    <property type="evidence" value="ECO:0007669"/>
    <property type="project" value="UniProtKB-KW"/>
</dbReference>
<dbReference type="Proteomes" id="UP000481861">
    <property type="component" value="Unassembled WGS sequence"/>
</dbReference>
<keyword evidence="12" id="KW-0624">Polysaccharide degradation</keyword>
<keyword evidence="3" id="KW-0964">Secreted</keyword>
<proteinExistence type="inferred from homology"/>
<evidence type="ECO:0000256" key="10">
    <source>
        <dbReference type="ARBA" id="ARBA00023157"/>
    </source>
</evidence>
<comment type="subcellular location">
    <subcellularLocation>
        <location evidence="2">Secreted</location>
    </subcellularLocation>
</comment>
<protein>
    <recommendedName>
        <fullName evidence="15">lytic cellulose monooxygenase (C4-dehydrogenating)</fullName>
        <ecNumber evidence="15">1.14.99.56</ecNumber>
    </recommendedName>
</protein>
<evidence type="ECO:0000256" key="9">
    <source>
        <dbReference type="ARBA" id="ARBA00023033"/>
    </source>
</evidence>
<keyword evidence="9" id="KW-0503">Monooxygenase</keyword>
<keyword evidence="10" id="KW-1015">Disulfide bond</keyword>
<evidence type="ECO:0000256" key="8">
    <source>
        <dbReference type="ARBA" id="ARBA00023008"/>
    </source>
</evidence>
<comment type="similarity">
    <text evidence="13">Belongs to the polysaccharide monooxygenase AA9 family.</text>
</comment>
<evidence type="ECO:0000256" key="4">
    <source>
        <dbReference type="ARBA" id="ARBA00022723"/>
    </source>
</evidence>
<keyword evidence="11" id="KW-0119">Carbohydrate metabolism</keyword>
<keyword evidence="5 16" id="KW-0732">Signal</keyword>
<evidence type="ECO:0000256" key="5">
    <source>
        <dbReference type="ARBA" id="ARBA00022729"/>
    </source>
</evidence>
<dbReference type="PANTHER" id="PTHR33353:SF10">
    <property type="entry name" value="ENDO-BETA-1,4-GLUCANASE D"/>
    <property type="match status" value="1"/>
</dbReference>
<dbReference type="OrthoDB" id="3496539at2759"/>
<dbReference type="Gene3D" id="2.70.50.70">
    <property type="match status" value="1"/>
</dbReference>
<evidence type="ECO:0000259" key="17">
    <source>
        <dbReference type="Pfam" id="PF03443"/>
    </source>
</evidence>
<evidence type="ECO:0000256" key="14">
    <source>
        <dbReference type="ARBA" id="ARBA00045077"/>
    </source>
</evidence>